<dbReference type="Pfam" id="PF05593">
    <property type="entry name" value="RHS_repeat"/>
    <property type="match status" value="1"/>
</dbReference>
<protein>
    <submittedName>
        <fullName evidence="4">RHS repeat-associated core domain-containing protein</fullName>
    </submittedName>
</protein>
<evidence type="ECO:0000313" key="4">
    <source>
        <dbReference type="EMBL" id="GAA5197390.1"/>
    </source>
</evidence>
<comment type="caution">
    <text evidence="4">The sequence shown here is derived from an EMBL/GenBank/DDBJ whole genome shotgun (WGS) entry which is preliminary data.</text>
</comment>
<dbReference type="SMART" id="SM00306">
    <property type="entry name" value="HintN"/>
    <property type="match status" value="1"/>
</dbReference>
<feature type="transmembrane region" description="Helical" evidence="2">
    <location>
        <begin position="37"/>
        <end position="54"/>
    </location>
</feature>
<gene>
    <name evidence="4" type="ORF">GCM10023322_68540</name>
</gene>
<evidence type="ECO:0000259" key="3">
    <source>
        <dbReference type="SMART" id="SM00306"/>
    </source>
</evidence>
<feature type="compositionally biased region" description="Low complexity" evidence="1">
    <location>
        <begin position="2066"/>
        <end position="2077"/>
    </location>
</feature>
<name>A0ABP9SLW3_9ACTN</name>
<dbReference type="PANTHER" id="PTHR32305:SF17">
    <property type="entry name" value="TRNA NUCLEASE WAPA"/>
    <property type="match status" value="1"/>
</dbReference>
<dbReference type="Gene3D" id="2.180.10.10">
    <property type="entry name" value="RHS repeat-associated core"/>
    <property type="match status" value="2"/>
</dbReference>
<feature type="region of interest" description="Disordered" evidence="1">
    <location>
        <begin position="2246"/>
        <end position="2282"/>
    </location>
</feature>
<organism evidence="4 5">
    <name type="scientific">Rugosimonospora acidiphila</name>
    <dbReference type="NCBI Taxonomy" id="556531"/>
    <lineage>
        <taxon>Bacteria</taxon>
        <taxon>Bacillati</taxon>
        <taxon>Actinomycetota</taxon>
        <taxon>Actinomycetes</taxon>
        <taxon>Micromonosporales</taxon>
        <taxon>Micromonosporaceae</taxon>
        <taxon>Rugosimonospora</taxon>
    </lineage>
</organism>
<feature type="region of interest" description="Disordered" evidence="1">
    <location>
        <begin position="1842"/>
        <end position="1862"/>
    </location>
</feature>
<dbReference type="InterPro" id="IPR022385">
    <property type="entry name" value="Rhs_assc_core"/>
</dbReference>
<dbReference type="NCBIfam" id="TIGR01643">
    <property type="entry name" value="YD_repeat_2x"/>
    <property type="match status" value="2"/>
</dbReference>
<keyword evidence="5" id="KW-1185">Reference proteome</keyword>
<keyword evidence="2" id="KW-1133">Transmembrane helix</keyword>
<dbReference type="SUPFAM" id="SSF51294">
    <property type="entry name" value="Hedgehog/intein (Hint) domain"/>
    <property type="match status" value="1"/>
</dbReference>
<dbReference type="InterPro" id="IPR003587">
    <property type="entry name" value="Hint_dom_N"/>
</dbReference>
<evidence type="ECO:0000313" key="5">
    <source>
        <dbReference type="Proteomes" id="UP001501570"/>
    </source>
</evidence>
<feature type="compositionally biased region" description="Gly residues" evidence="1">
    <location>
        <begin position="2078"/>
        <end position="2090"/>
    </location>
</feature>
<feature type="compositionally biased region" description="Acidic residues" evidence="1">
    <location>
        <begin position="2268"/>
        <end position="2278"/>
    </location>
</feature>
<accession>A0ABP9SLW3</accession>
<dbReference type="EMBL" id="BAABJQ010000029">
    <property type="protein sequence ID" value="GAA5197390.1"/>
    <property type="molecule type" value="Genomic_DNA"/>
</dbReference>
<dbReference type="InterPro" id="IPR031325">
    <property type="entry name" value="RHS_repeat"/>
</dbReference>
<evidence type="ECO:0000256" key="2">
    <source>
        <dbReference type="SAM" id="Phobius"/>
    </source>
</evidence>
<dbReference type="Pfam" id="PF07591">
    <property type="entry name" value="PT-HINT"/>
    <property type="match status" value="1"/>
</dbReference>
<dbReference type="InterPro" id="IPR050708">
    <property type="entry name" value="T6SS_VgrG/RHS"/>
</dbReference>
<dbReference type="NCBIfam" id="TIGR03696">
    <property type="entry name" value="Rhs_assc_core"/>
    <property type="match status" value="1"/>
</dbReference>
<reference evidence="5" key="1">
    <citation type="journal article" date="2019" name="Int. J. Syst. Evol. Microbiol.">
        <title>The Global Catalogue of Microorganisms (GCM) 10K type strain sequencing project: providing services to taxonomists for standard genome sequencing and annotation.</title>
        <authorList>
            <consortium name="The Broad Institute Genomics Platform"/>
            <consortium name="The Broad Institute Genome Sequencing Center for Infectious Disease"/>
            <person name="Wu L."/>
            <person name="Ma J."/>
        </authorList>
    </citation>
    <scope>NUCLEOTIDE SEQUENCE [LARGE SCALE GENOMIC DNA]</scope>
    <source>
        <strain evidence="5">JCM 18304</strain>
    </source>
</reference>
<evidence type="ECO:0000256" key="1">
    <source>
        <dbReference type="SAM" id="MobiDB-lite"/>
    </source>
</evidence>
<feature type="region of interest" description="Disordered" evidence="1">
    <location>
        <begin position="1947"/>
        <end position="1969"/>
    </location>
</feature>
<keyword evidence="2" id="KW-0812">Transmembrane</keyword>
<dbReference type="Gene3D" id="2.170.16.10">
    <property type="entry name" value="Hedgehog/Intein (Hint) domain"/>
    <property type="match status" value="1"/>
</dbReference>
<feature type="region of interest" description="Disordered" evidence="1">
    <location>
        <begin position="1885"/>
        <end position="1925"/>
    </location>
</feature>
<dbReference type="Proteomes" id="UP001501570">
    <property type="component" value="Unassembled WGS sequence"/>
</dbReference>
<dbReference type="PANTHER" id="PTHR32305">
    <property type="match status" value="1"/>
</dbReference>
<keyword evidence="2" id="KW-0472">Membrane</keyword>
<dbReference type="InterPro" id="IPR036844">
    <property type="entry name" value="Hint_dom_sf"/>
</dbReference>
<sequence>MINVADENGFDMGVRRTRLLFDSGTTERRGWHRWRDLLSGVTVLAMVAAVLAGIPPTAAVAKDRFSPPPLPKTRAVPVTPVKSHYQKPKPMPQWQPSAIVWPSGSADATLTSTAVESSAAAGTSPAGLTSAGSASASPKVRAGSLPVWLGPPTAKPAGRDAKAVADTDGTAAGVAKVHVDVAPQAAATAAGIHGVILSLSRSDGGTAPGEVHVMLSYAQFQDAFGGDWGSRLRLRALPACAVSTPATPSCRVETAVTFTNDVSSQMLQADVTIPAATAGQRAGTMVLAADASGDSGGGGDFTATSLSTSGTWSAGGAGDSFDWSYPITVPDVPGDLTPQIALSYDSQSQDGLTSSTNNQASWIGDGWDYSPGYIERSYPSCNDNPKGPTKTGDSCWSDSANTLTMSLGSSSSQLVKDDKTGIYHPQNDTNEKVELLSGAPNGAYNGEYWRITTADGIQYYFGKNQLPGYASGDTATNSVYTEPVFFTSQVTGRESCYNATFVKSFCQDAYRWNLDYVVDTHHDTIAYYYHPETNYYSTDSGTTANASYVRGGYLEKIAYGQRDGQVYTTQPAAQVLFATNGRCDTSDTGCDTSTLTSTTASHWPDVPFDENCANKAACANVSPTFWTESMLTGIQTQALVNGTETNVDSWSLKHSLPPTGDSTKPSLWLSSITRTGQDTTAAPGSSTIPLPTVTFTGRGMANRVAANDGNLPITRQRMYEIDTETGEKISINYSTAVCPTCVPSDPSHNTTLAYPDYWTRDGQSDPSLDWFNKYVVTDVTQQDPTGGAANDDIITKYTPDGSPAWHYNDDPTTPTSRRTWDQWRGYAGMSVSTGTAPDPVTKTTYKYLQGMDGDTLSASSTRSVSVTDSRGDSVRDLNQYSGMTYETQVFNGSDIVTDTITDPYTSVATASHTYDPSTGLPASQAFHTGTAKTRVYTPLADGTTRETETDTSYDGYGRPVKVDDKGDVNTSSDDLCTTTSYADSTTAWILDLDSEVSTVSVDCSTTASVPDDVVSDDQTFYDNSTTLGAAPTLGDVTMTKEVASYTGSTPNYITTQTLRVDQYGRTTSSTDADNHTTLTAYTPSSGAQPTQIATLDPMHLKTTTQYDPLRNLPTTVTDPAGYLTTEQYDALGRLTAVYKPGNPVGTGKPNLKYSYTVSSTGPSVEDTYTLNHDGSAYALSETLYDSMLRARETQVETPSNGRTITDTIYNSDGWQSQVAGPYFDPNPVSTTLVQAQAGLVDSITGYLYDPAGRTKAEIASTRGTQTWQTTYIYGGNFTTTIPPAGATPTTTVTDARGNTTDLIQYHAGVSPDYLHRSADTFDDTRYTYYPDGNQHTEVDPAGNSWSWQYNLRGQQTQSNDPDTGQSTTTYDNADQLLTTTDSQGHQTTYTYNPDGQKTGAYDTTATQTLSTGNAIATWTYDAQGRPSATTSYSDGDIYTSTIAGYNPQDQPTGNKITLTGTDAALVPSSGYSFGYGYTYNGMRDEEDDPTTGDLPAEDLTYGYDNLDEPTSLDSPALPGGVAWDYVSAVGYDEFGKPLRYTFGPSTNRVLADMTYDPQTQALTKISTSTDAAGLIDDVSYTFGNSDVSKGAGLLTKTVDKYNGGTTVDTQCYQYDYAQRLQQAWTATDSCAADPDSNSGSSVGGPVAPYWQSWTYDTAGNRQTETDHDTTGNSTQDTVTTYQYPAAGSATDQPHTLRSTTVAGPSATAATYSYDTSGETRRITGGTLGDQTLTWNDQGRLATDTTIAGTTSYVYDGDGNLLVRRDPGSTTLYLGDEQVVLNGSGKLDATRYYTMNGATIAARTGTSNPDYLIPDRQGTDQLSIASDTEAVTRRQYLPFGQVRGTAPTAWPGDKGFVGGDQDATTSLENLGAREYDASTGRFLSADPVFEAGDPTQLNGYGYAGNNPVTRSDPSGETGRPCPDGDCSVPPANPNGAYECKQGCTNGHPSDPKTPDPGKSTSHPTKKKKKGLFSRVVKSSLLKHVAHAVYKYSGAESVVDCATNPTLGSCIQAGLMVGALIATGGESAFADAAIEGAADALLDGVADAALDDVVDDVGTAALDDAGSAAADDAGSAAEGADGGEGESGGGNRGSCFTNSFTPDTKVLMADGSSKPLAEVKVGDKVAAADPTTGATSAKQVTLLHDNNDVLLTDLTVTDHSGRSWVVQTTQYHPFWDPTKQIWINAGALPIGSKLATVGGHSAWVTAVHNYTATRRMLDLTVATLHTFYVEAGTTPVLVHNEDCGSYSARHRAPDDRRGGTVAPRPRAGDETAEDAGETDEAINNAIDGTNNVSTITSTSINNLPGPIQLPEPASPDASVGGLIAVGVMIFKVAWGAIRG</sequence>
<dbReference type="CDD" id="cd00081">
    <property type="entry name" value="Hint"/>
    <property type="match status" value="1"/>
</dbReference>
<dbReference type="RefSeq" id="WP_345636780.1">
    <property type="nucleotide sequence ID" value="NZ_BAABJQ010000029.1"/>
</dbReference>
<dbReference type="InterPro" id="IPR006530">
    <property type="entry name" value="YD"/>
</dbReference>
<feature type="domain" description="Hint" evidence="3">
    <location>
        <begin position="2095"/>
        <end position="2196"/>
    </location>
</feature>
<feature type="region of interest" description="Disordered" evidence="1">
    <location>
        <begin position="2066"/>
        <end position="2093"/>
    </location>
</feature>
<proteinExistence type="predicted"/>